<dbReference type="EMBL" id="KI659805">
    <property type="protein sequence ID" value="ETN78630.1"/>
    <property type="molecule type" value="Genomic_DNA"/>
</dbReference>
<keyword evidence="2" id="KW-1185">Reference proteome</keyword>
<sequence length="117" mass="13559">MELTDSDLTLIAKGKNTKNDYTESDDFNAKIDSRRTPEECDIGTHDLQWNEQEGRLSDFIMTTKTTYRNSQFQLSSLPWTWESSAEGHHTEIDHIIVSKKFCLTDVAVVPEFYTHQQ</sequence>
<accession>W2T9C6</accession>
<organism evidence="1 2">
    <name type="scientific">Necator americanus</name>
    <name type="common">Human hookworm</name>
    <dbReference type="NCBI Taxonomy" id="51031"/>
    <lineage>
        <taxon>Eukaryota</taxon>
        <taxon>Metazoa</taxon>
        <taxon>Ecdysozoa</taxon>
        <taxon>Nematoda</taxon>
        <taxon>Chromadorea</taxon>
        <taxon>Rhabditida</taxon>
        <taxon>Rhabditina</taxon>
        <taxon>Rhabditomorpha</taxon>
        <taxon>Strongyloidea</taxon>
        <taxon>Ancylostomatidae</taxon>
        <taxon>Bunostominae</taxon>
        <taxon>Necator</taxon>
    </lineage>
</organism>
<name>W2T9C6_NECAM</name>
<evidence type="ECO:0008006" key="3">
    <source>
        <dbReference type="Google" id="ProtNLM"/>
    </source>
</evidence>
<evidence type="ECO:0000313" key="1">
    <source>
        <dbReference type="EMBL" id="ETN78630.1"/>
    </source>
</evidence>
<dbReference type="AlphaFoldDB" id="W2T9C6"/>
<proteinExistence type="predicted"/>
<protein>
    <recommendedName>
        <fullName evidence="3">Endonuclease/exonuclease/phosphatase domain-containing protein</fullName>
    </recommendedName>
</protein>
<evidence type="ECO:0000313" key="2">
    <source>
        <dbReference type="Proteomes" id="UP000053676"/>
    </source>
</evidence>
<gene>
    <name evidence="1" type="ORF">NECAME_10216</name>
</gene>
<dbReference type="Proteomes" id="UP000053676">
    <property type="component" value="Unassembled WGS sequence"/>
</dbReference>
<dbReference type="KEGG" id="nai:NECAME_10216"/>
<reference evidence="2" key="1">
    <citation type="journal article" date="2014" name="Nat. Genet.">
        <title>Genome of the human hookworm Necator americanus.</title>
        <authorList>
            <person name="Tang Y.T."/>
            <person name="Gao X."/>
            <person name="Rosa B.A."/>
            <person name="Abubucker S."/>
            <person name="Hallsworth-Pepin K."/>
            <person name="Martin J."/>
            <person name="Tyagi R."/>
            <person name="Heizer E."/>
            <person name="Zhang X."/>
            <person name="Bhonagiri-Palsikar V."/>
            <person name="Minx P."/>
            <person name="Warren W.C."/>
            <person name="Wang Q."/>
            <person name="Zhan B."/>
            <person name="Hotez P.J."/>
            <person name="Sternberg P.W."/>
            <person name="Dougall A."/>
            <person name="Gaze S.T."/>
            <person name="Mulvenna J."/>
            <person name="Sotillo J."/>
            <person name="Ranganathan S."/>
            <person name="Rabelo E.M."/>
            <person name="Wilson R.K."/>
            <person name="Felgner P.L."/>
            <person name="Bethony J."/>
            <person name="Hawdon J.M."/>
            <person name="Gasser R.B."/>
            <person name="Loukas A."/>
            <person name="Mitreva M."/>
        </authorList>
    </citation>
    <scope>NUCLEOTIDE SEQUENCE [LARGE SCALE GENOMIC DNA]</scope>
</reference>